<evidence type="ECO:0000259" key="6">
    <source>
        <dbReference type="Pfam" id="PF09864"/>
    </source>
</evidence>
<feature type="chain" id="PRO_5032754271" evidence="5">
    <location>
        <begin position="24"/>
        <end position="130"/>
    </location>
</feature>
<evidence type="ECO:0000256" key="1">
    <source>
        <dbReference type="ARBA" id="ARBA00022729"/>
    </source>
</evidence>
<dbReference type="Proteomes" id="UP000538666">
    <property type="component" value="Unassembled WGS sequence"/>
</dbReference>
<dbReference type="Pfam" id="PF09864">
    <property type="entry name" value="MliC"/>
    <property type="match status" value="1"/>
</dbReference>
<organism evidence="7 8">
    <name type="scientific">Silvibacterium bohemicum</name>
    <dbReference type="NCBI Taxonomy" id="1577686"/>
    <lineage>
        <taxon>Bacteria</taxon>
        <taxon>Pseudomonadati</taxon>
        <taxon>Acidobacteriota</taxon>
        <taxon>Terriglobia</taxon>
        <taxon>Terriglobales</taxon>
        <taxon>Acidobacteriaceae</taxon>
        <taxon>Silvibacterium</taxon>
    </lineage>
</organism>
<gene>
    <name evidence="7" type="ORF">HNQ77_000277</name>
</gene>
<evidence type="ECO:0000256" key="5">
    <source>
        <dbReference type="SAM" id="SignalP"/>
    </source>
</evidence>
<evidence type="ECO:0000256" key="3">
    <source>
        <dbReference type="ARBA" id="ARBA00023139"/>
    </source>
</evidence>
<evidence type="ECO:0000256" key="2">
    <source>
        <dbReference type="ARBA" id="ARBA00023136"/>
    </source>
</evidence>
<sequence>MLKQMILQVILAAAFGYGSLAAATDLTIHLKGSQPLSRITLQYQCDEQGVKMGLPAGPFPVEYVNGGGNSLAILPVGKNTLIFANIISGSGARYAANQYIWWDAAGRGTTFSSDSLAGKMQSACHRVAAK</sequence>
<dbReference type="SUPFAM" id="SSF141488">
    <property type="entry name" value="YdhA-like"/>
    <property type="match status" value="1"/>
</dbReference>
<dbReference type="AlphaFoldDB" id="A0A841JRD4"/>
<evidence type="ECO:0000313" key="8">
    <source>
        <dbReference type="Proteomes" id="UP000538666"/>
    </source>
</evidence>
<dbReference type="Gene3D" id="2.40.128.200">
    <property type="match status" value="1"/>
</dbReference>
<feature type="signal peptide" evidence="5">
    <location>
        <begin position="1"/>
        <end position="23"/>
    </location>
</feature>
<keyword evidence="4" id="KW-0449">Lipoprotein</keyword>
<dbReference type="InterPro" id="IPR036328">
    <property type="entry name" value="MliC_sf"/>
</dbReference>
<feature type="domain" description="C-type lysozyme inhibitor" evidence="6">
    <location>
        <begin position="43"/>
        <end position="111"/>
    </location>
</feature>
<comment type="caution">
    <text evidence="7">The sequence shown here is derived from an EMBL/GenBank/DDBJ whole genome shotgun (WGS) entry which is preliminary data.</text>
</comment>
<protein>
    <submittedName>
        <fullName evidence="7">Membrane-bound inhibitor of C-type lysozyme</fullName>
    </submittedName>
</protein>
<keyword evidence="2" id="KW-0472">Membrane</keyword>
<dbReference type="InterPro" id="IPR018660">
    <property type="entry name" value="MliC"/>
</dbReference>
<evidence type="ECO:0000313" key="7">
    <source>
        <dbReference type="EMBL" id="MBB6142339.1"/>
    </source>
</evidence>
<name>A0A841JRD4_9BACT</name>
<proteinExistence type="predicted"/>
<accession>A0A841JRD4</accession>
<reference evidence="7 8" key="1">
    <citation type="submission" date="2020-08" db="EMBL/GenBank/DDBJ databases">
        <title>Genomic Encyclopedia of Type Strains, Phase IV (KMG-IV): sequencing the most valuable type-strain genomes for metagenomic binning, comparative biology and taxonomic classification.</title>
        <authorList>
            <person name="Goeker M."/>
        </authorList>
    </citation>
    <scope>NUCLEOTIDE SEQUENCE [LARGE SCALE GENOMIC DNA]</scope>
    <source>
        <strain evidence="7 8">DSM 103733</strain>
    </source>
</reference>
<dbReference type="EMBL" id="JACHEK010000001">
    <property type="protein sequence ID" value="MBB6142339.1"/>
    <property type="molecule type" value="Genomic_DNA"/>
</dbReference>
<keyword evidence="1 5" id="KW-0732">Signal</keyword>
<dbReference type="RefSeq" id="WP_050057586.1">
    <property type="nucleotide sequence ID" value="NZ_JACHEK010000001.1"/>
</dbReference>
<keyword evidence="8" id="KW-1185">Reference proteome</keyword>
<keyword evidence="3" id="KW-0564">Palmitate</keyword>
<evidence type="ECO:0000256" key="4">
    <source>
        <dbReference type="ARBA" id="ARBA00023288"/>
    </source>
</evidence>